<feature type="transmembrane region" description="Helical" evidence="1">
    <location>
        <begin position="122"/>
        <end position="143"/>
    </location>
</feature>
<sequence>MTVHITPAPARTDEPGAASISVRAVRRTGWALAVGATIWSGTYFAFDPQSGDPDVVTMVDLFAVPAQLALLALVVVQLRTGATGVGKVARGMLRAEMVLLTLATVWSVLHGAVPAFRDDLWLAILDVFWPLSMLGMLVIGVKIAVAGRWKGLARWWPLGAESWVFITLPAMGIFGVTVGRFVGATHLLIGYATLGVLLALRPHLTGARD</sequence>
<protein>
    <submittedName>
        <fullName evidence="2">Uncharacterized protein</fullName>
    </submittedName>
</protein>
<dbReference type="Proteomes" id="UP000590749">
    <property type="component" value="Unassembled WGS sequence"/>
</dbReference>
<comment type="caution">
    <text evidence="2">The sequence shown here is derived from an EMBL/GenBank/DDBJ whole genome shotgun (WGS) entry which is preliminary data.</text>
</comment>
<keyword evidence="1" id="KW-0812">Transmembrane</keyword>
<accession>A0A7W5AAI1</accession>
<feature type="transmembrane region" description="Helical" evidence="1">
    <location>
        <begin position="181"/>
        <end position="200"/>
    </location>
</feature>
<feature type="transmembrane region" description="Helical" evidence="1">
    <location>
        <begin position="155"/>
        <end position="175"/>
    </location>
</feature>
<organism evidence="2 3">
    <name type="scientific">Actinoplanes campanulatus</name>
    <dbReference type="NCBI Taxonomy" id="113559"/>
    <lineage>
        <taxon>Bacteria</taxon>
        <taxon>Bacillati</taxon>
        <taxon>Actinomycetota</taxon>
        <taxon>Actinomycetes</taxon>
        <taxon>Micromonosporales</taxon>
        <taxon>Micromonosporaceae</taxon>
        <taxon>Actinoplanes</taxon>
    </lineage>
</organism>
<dbReference type="RefSeq" id="WP_183215615.1">
    <property type="nucleotide sequence ID" value="NZ_BMPW01000001.1"/>
</dbReference>
<dbReference type="AlphaFoldDB" id="A0A7W5AAI1"/>
<name>A0A7W5AAI1_9ACTN</name>
<dbReference type="EMBL" id="JACHXF010000001">
    <property type="protein sequence ID" value="MBB3092601.1"/>
    <property type="molecule type" value="Genomic_DNA"/>
</dbReference>
<feature type="transmembrane region" description="Helical" evidence="1">
    <location>
        <begin position="29"/>
        <end position="46"/>
    </location>
</feature>
<evidence type="ECO:0000313" key="2">
    <source>
        <dbReference type="EMBL" id="MBB3092601.1"/>
    </source>
</evidence>
<keyword evidence="1" id="KW-1133">Transmembrane helix</keyword>
<proteinExistence type="predicted"/>
<reference evidence="2 3" key="1">
    <citation type="submission" date="2020-08" db="EMBL/GenBank/DDBJ databases">
        <title>Genomic Encyclopedia of Type Strains, Phase III (KMG-III): the genomes of soil and plant-associated and newly described type strains.</title>
        <authorList>
            <person name="Whitman W."/>
        </authorList>
    </citation>
    <scope>NUCLEOTIDE SEQUENCE [LARGE SCALE GENOMIC DNA]</scope>
    <source>
        <strain evidence="2 3">CECT 3287</strain>
    </source>
</reference>
<feature type="transmembrane region" description="Helical" evidence="1">
    <location>
        <begin position="58"/>
        <end position="76"/>
    </location>
</feature>
<evidence type="ECO:0000256" key="1">
    <source>
        <dbReference type="SAM" id="Phobius"/>
    </source>
</evidence>
<gene>
    <name evidence="2" type="ORF">FHR83_000235</name>
</gene>
<keyword evidence="1" id="KW-0472">Membrane</keyword>
<evidence type="ECO:0000313" key="3">
    <source>
        <dbReference type="Proteomes" id="UP000590749"/>
    </source>
</evidence>
<keyword evidence="3" id="KW-1185">Reference proteome</keyword>
<feature type="transmembrane region" description="Helical" evidence="1">
    <location>
        <begin position="97"/>
        <end position="116"/>
    </location>
</feature>